<dbReference type="EMBL" id="QPID01000003">
    <property type="protein sequence ID" value="RCU50993.1"/>
    <property type="molecule type" value="Genomic_DNA"/>
</dbReference>
<dbReference type="Gene3D" id="3.20.20.80">
    <property type="entry name" value="Glycosidases"/>
    <property type="match status" value="1"/>
</dbReference>
<reference evidence="3 4" key="1">
    <citation type="submission" date="2018-07" db="EMBL/GenBank/DDBJ databases">
        <title>Corallincola holothuriorum sp. nov., a new facultative anaerobe isolated from sea cucumber Apostichopus japonicus.</title>
        <authorList>
            <person name="Xia H."/>
        </authorList>
    </citation>
    <scope>NUCLEOTIDE SEQUENCE [LARGE SCALE GENOMIC DNA]</scope>
    <source>
        <strain evidence="3 4">C4</strain>
    </source>
</reference>
<dbReference type="SUPFAM" id="SSF51445">
    <property type="entry name" value="(Trans)glycosidases"/>
    <property type="match status" value="1"/>
</dbReference>
<dbReference type="InterPro" id="IPR013783">
    <property type="entry name" value="Ig-like_fold"/>
</dbReference>
<evidence type="ECO:0000256" key="1">
    <source>
        <dbReference type="SAM" id="SignalP"/>
    </source>
</evidence>
<dbReference type="RefSeq" id="WP_114337589.1">
    <property type="nucleotide sequence ID" value="NZ_QPID01000003.1"/>
</dbReference>
<feature type="chain" id="PRO_5017009018" description="Glycosyl hydrolase family 13 catalytic domain-containing protein" evidence="1">
    <location>
        <begin position="21"/>
        <end position="1133"/>
    </location>
</feature>
<dbReference type="InterPro" id="IPR031965">
    <property type="entry name" value="CBM26"/>
</dbReference>
<dbReference type="Gene3D" id="2.60.40.10">
    <property type="entry name" value="Immunoglobulins"/>
    <property type="match status" value="5"/>
</dbReference>
<protein>
    <recommendedName>
        <fullName evidence="2">Glycosyl hydrolase family 13 catalytic domain-containing protein</fullName>
    </recommendedName>
</protein>
<feature type="signal peptide" evidence="1">
    <location>
        <begin position="1"/>
        <end position="20"/>
    </location>
</feature>
<proteinExistence type="predicted"/>
<dbReference type="SMART" id="SM00642">
    <property type="entry name" value="Aamy"/>
    <property type="match status" value="1"/>
</dbReference>
<evidence type="ECO:0000313" key="4">
    <source>
        <dbReference type="Proteomes" id="UP000252558"/>
    </source>
</evidence>
<dbReference type="AlphaFoldDB" id="A0A368NM68"/>
<organism evidence="3 4">
    <name type="scientific">Corallincola holothuriorum</name>
    <dbReference type="NCBI Taxonomy" id="2282215"/>
    <lineage>
        <taxon>Bacteria</taxon>
        <taxon>Pseudomonadati</taxon>
        <taxon>Pseudomonadota</taxon>
        <taxon>Gammaproteobacteria</taxon>
        <taxon>Alteromonadales</taxon>
        <taxon>Psychromonadaceae</taxon>
        <taxon>Corallincola</taxon>
    </lineage>
</organism>
<dbReference type="PANTHER" id="PTHR10357:SF209">
    <property type="entry name" value="PERIPLASMIC ALPHA-AMYLASE"/>
    <property type="match status" value="1"/>
</dbReference>
<keyword evidence="1" id="KW-0732">Signal</keyword>
<keyword evidence="4" id="KW-1185">Reference proteome</keyword>
<dbReference type="Proteomes" id="UP000252558">
    <property type="component" value="Unassembled WGS sequence"/>
</dbReference>
<dbReference type="CDD" id="cd11339">
    <property type="entry name" value="AmyAc_bac_CMD_like_2"/>
    <property type="match status" value="1"/>
</dbReference>
<dbReference type="GO" id="GO:0005975">
    <property type="term" value="P:carbohydrate metabolic process"/>
    <property type="evidence" value="ECO:0007669"/>
    <property type="project" value="InterPro"/>
</dbReference>
<dbReference type="Pfam" id="PF16738">
    <property type="entry name" value="CBM26"/>
    <property type="match status" value="5"/>
</dbReference>
<evidence type="ECO:0000313" key="3">
    <source>
        <dbReference type="EMBL" id="RCU50993.1"/>
    </source>
</evidence>
<feature type="domain" description="Glycosyl hydrolase family 13 catalytic" evidence="2">
    <location>
        <begin position="35"/>
        <end position="473"/>
    </location>
</feature>
<dbReference type="InterPro" id="IPR006047">
    <property type="entry name" value="GH13_cat_dom"/>
</dbReference>
<dbReference type="OrthoDB" id="9805159at2"/>
<dbReference type="Gene3D" id="2.60.40.1180">
    <property type="entry name" value="Golgi alpha-mannosidase II"/>
    <property type="match status" value="1"/>
</dbReference>
<accession>A0A368NM68</accession>
<gene>
    <name evidence="3" type="ORF">DU002_06630</name>
</gene>
<name>A0A368NM68_9GAMM</name>
<sequence>MIFKKSLAALCMAGAVMSMAGCKQDRQIEDEVFYFVLPDRFQNGDSNNDLGGLSGDRSQTGFDPSDIRYYHGGDIAGLIEKLSYLDNMGITALWLTPVFKNQAVQGESAGYHGYWTTDYTQIDPHWGSNDELKQLIRLAKKRDMKVFFDIVINHTADVIKYEECHDADGYLLEGLDTCPYKNRADGQYTTFIPAGQEDVKVPAWLNNVELYNNQGDSTWSGESAIYGDFLGLDDINTQHPDVLAGMKDIFKGWISEFKIDGFRVDTVKHVDMPFWADWTPEIMDHADAEGIENFFIFGEVFEGHPKVLSTFTTEGKLPSVLDFGLYFQIKDTVASNKATDGLAWLFSQDDYYTDADSHAGLLMNFAGNHDVGRIGFHIDQENPTATEEERLARAKLANEILFFSRGIPVVYYGDEQGFTGLGGDTGAREDMMPSQTPDYQALTQIGTDATPADDNFDRRHPLYRQIKKLSKLSKKHSALRRGKQFVRYSEGEAGLFAFSRVETETPREYLVVLNTSAEEKSVSLAATSATYRQVWPQKGTELAANGENLIDVTVEPFSTVVYRADDLIEYAAEAPTLTIAAPADGSKVSHRVNVNAMLEGIDAEALPLYNVSFEVSVNEGDFESLGVDYTPEYQVYYDVSSYEDGTQFTFRATVDNFNGSQTSAETTVEKGVQEGMTLWLKKPTDWVGANVYWWSADPQPAVDWPGAAMEHMGDDWYKFEFENGVTAANIIFNDGQGLQTQNLTADGDACFENNNWSDSCALPVPGMTVHFKKPAEWGDDIHVHYWNAAPADNSAWPGVQAELVGDGWYTFQFPVNVGAADMIFNDNSGNQTANLYHDTDACYVADVWDDNCVAPVKGLELGFVPPAGWGSDVNIYYWDAANAPAVDWPGVPMTAEADGSYSFSFPLNATSANIIFNDGASQTENLFAEQDGCYVVNEWQDICGEPALEPGITVYYKAPETWTEAYVHYWASAGVSSSTDWPGLLMTSLGGGFFSYQFEDGVTGSNMLFHNGAGEQTTDSFREGDGCYIDGAWVDTCVLPGIEVWFKKPDAWTAVQVYYWGVEGAPASWPGYTMEDAGDGWLRYQFADGVRAVDLIFNDAADGGSGAQTDNLYRDANGCFDAVEGWADTCAHP</sequence>
<dbReference type="InterPro" id="IPR017853">
    <property type="entry name" value="GH"/>
</dbReference>
<dbReference type="Pfam" id="PF00128">
    <property type="entry name" value="Alpha-amylase"/>
    <property type="match status" value="1"/>
</dbReference>
<dbReference type="InterPro" id="IPR013780">
    <property type="entry name" value="Glyco_hydro_b"/>
</dbReference>
<comment type="caution">
    <text evidence="3">The sequence shown here is derived from an EMBL/GenBank/DDBJ whole genome shotgun (WGS) entry which is preliminary data.</text>
</comment>
<dbReference type="PROSITE" id="PS51257">
    <property type="entry name" value="PROKAR_LIPOPROTEIN"/>
    <property type="match status" value="1"/>
</dbReference>
<evidence type="ECO:0000259" key="2">
    <source>
        <dbReference type="SMART" id="SM00642"/>
    </source>
</evidence>
<dbReference type="PANTHER" id="PTHR10357">
    <property type="entry name" value="ALPHA-AMYLASE FAMILY MEMBER"/>
    <property type="match status" value="1"/>
</dbReference>